<protein>
    <submittedName>
        <fullName evidence="2">Uncharacterized protein</fullName>
    </submittedName>
</protein>
<dbReference type="RefSeq" id="WP_041886560.1">
    <property type="nucleotide sequence ID" value="NZ_CP157278.1"/>
</dbReference>
<feature type="transmembrane region" description="Helical" evidence="1">
    <location>
        <begin position="73"/>
        <end position="93"/>
    </location>
</feature>
<evidence type="ECO:0000256" key="1">
    <source>
        <dbReference type="SAM" id="Phobius"/>
    </source>
</evidence>
<keyword evidence="3" id="KW-1185">Reference proteome</keyword>
<evidence type="ECO:0000313" key="2">
    <source>
        <dbReference type="EMBL" id="KIO74847.1"/>
    </source>
</evidence>
<name>A0A0D0GC56_9SPHI</name>
<feature type="transmembrane region" description="Helical" evidence="1">
    <location>
        <begin position="12"/>
        <end position="31"/>
    </location>
</feature>
<sequence length="98" mass="11169">MKNNRFGAIGLYLLWIGSCFLFGLFIPALSAGSSSSSEVPFVLRTYAIIGLICGTFLISLFNMFFFREWFKKFWYINGFITLLTGGIIVYHIVKMSML</sequence>
<evidence type="ECO:0000313" key="3">
    <source>
        <dbReference type="Proteomes" id="UP000032049"/>
    </source>
</evidence>
<dbReference type="EMBL" id="JXRA01000130">
    <property type="protein sequence ID" value="KIO74847.1"/>
    <property type="molecule type" value="Genomic_DNA"/>
</dbReference>
<comment type="caution">
    <text evidence="2">The sequence shown here is derived from an EMBL/GenBank/DDBJ whole genome shotgun (WGS) entry which is preliminary data.</text>
</comment>
<dbReference type="AlphaFoldDB" id="A0A0D0GC56"/>
<accession>A0A0D0GC56</accession>
<dbReference type="OrthoDB" id="777389at2"/>
<keyword evidence="1" id="KW-1133">Transmembrane helix</keyword>
<keyword evidence="1" id="KW-0472">Membrane</keyword>
<proteinExistence type="predicted"/>
<feature type="transmembrane region" description="Helical" evidence="1">
    <location>
        <begin position="43"/>
        <end position="66"/>
    </location>
</feature>
<reference evidence="2 3" key="1">
    <citation type="submission" date="2015-01" db="EMBL/GenBank/DDBJ databases">
        <title>Draft genome sequence of Pedobacter sp. NL19 isolated from sludge of an effluent treatment pond in an abandoned uranium mine.</title>
        <authorList>
            <person name="Santos T."/>
            <person name="Caetano T."/>
            <person name="Covas C."/>
            <person name="Cruz A."/>
            <person name="Mendo S."/>
        </authorList>
    </citation>
    <scope>NUCLEOTIDE SEQUENCE [LARGE SCALE GENOMIC DNA]</scope>
    <source>
        <strain evidence="2 3">NL19</strain>
    </source>
</reference>
<organism evidence="2 3">
    <name type="scientific">Pedobacter lusitanus</name>
    <dbReference type="NCBI Taxonomy" id="1503925"/>
    <lineage>
        <taxon>Bacteria</taxon>
        <taxon>Pseudomonadati</taxon>
        <taxon>Bacteroidota</taxon>
        <taxon>Sphingobacteriia</taxon>
        <taxon>Sphingobacteriales</taxon>
        <taxon>Sphingobacteriaceae</taxon>
        <taxon>Pedobacter</taxon>
    </lineage>
</organism>
<dbReference type="STRING" id="1503925.TH53_24115"/>
<dbReference type="Proteomes" id="UP000032049">
    <property type="component" value="Unassembled WGS sequence"/>
</dbReference>
<gene>
    <name evidence="2" type="ORF">TH53_24115</name>
</gene>
<dbReference type="PROSITE" id="PS51257">
    <property type="entry name" value="PROKAR_LIPOPROTEIN"/>
    <property type="match status" value="1"/>
</dbReference>
<keyword evidence="1" id="KW-0812">Transmembrane</keyword>